<dbReference type="InterPro" id="IPR024391">
    <property type="entry name" value="LDB19_N"/>
</dbReference>
<dbReference type="GeneID" id="72070016"/>
<dbReference type="RefSeq" id="XP_047845632.1">
    <property type="nucleotide sequence ID" value="XM_047989628.1"/>
</dbReference>
<dbReference type="Pfam" id="PF13002">
    <property type="entry name" value="LDB19"/>
    <property type="match status" value="1"/>
</dbReference>
<keyword evidence="4" id="KW-1185">Reference proteome</keyword>
<organism evidence="3 4">
    <name type="scientific">Purpureocillium takamizusanense</name>
    <dbReference type="NCBI Taxonomy" id="2060973"/>
    <lineage>
        <taxon>Eukaryota</taxon>
        <taxon>Fungi</taxon>
        <taxon>Dikarya</taxon>
        <taxon>Ascomycota</taxon>
        <taxon>Pezizomycotina</taxon>
        <taxon>Sordariomycetes</taxon>
        <taxon>Hypocreomycetidae</taxon>
        <taxon>Hypocreales</taxon>
        <taxon>Ophiocordycipitaceae</taxon>
        <taxon>Purpureocillium</taxon>
    </lineage>
</organism>
<dbReference type="Gene3D" id="2.60.40.640">
    <property type="match status" value="1"/>
</dbReference>
<accession>A0A9Q8QN07</accession>
<reference evidence="3" key="1">
    <citation type="submission" date="2021-11" db="EMBL/GenBank/DDBJ databases">
        <title>Purpureocillium_takamizusanense_genome.</title>
        <authorList>
            <person name="Nguyen N.-H."/>
        </authorList>
    </citation>
    <scope>NUCLEOTIDE SEQUENCE</scope>
    <source>
        <strain evidence="3">PT3</strain>
    </source>
</reference>
<feature type="domain" description="LDB19 N-terminal" evidence="2">
    <location>
        <begin position="46"/>
        <end position="220"/>
    </location>
</feature>
<evidence type="ECO:0000256" key="1">
    <source>
        <dbReference type="SAM" id="MobiDB-lite"/>
    </source>
</evidence>
<dbReference type="KEGG" id="ptkz:JDV02_008068"/>
<proteinExistence type="predicted"/>
<feature type="region of interest" description="Disordered" evidence="1">
    <location>
        <begin position="339"/>
        <end position="359"/>
    </location>
</feature>
<evidence type="ECO:0000259" key="2">
    <source>
        <dbReference type="Pfam" id="PF13002"/>
    </source>
</evidence>
<name>A0A9Q8QN07_9HYPO</name>
<evidence type="ECO:0000313" key="4">
    <source>
        <dbReference type="Proteomes" id="UP000829364"/>
    </source>
</evidence>
<dbReference type="AlphaFoldDB" id="A0A9Q8QN07"/>
<gene>
    <name evidence="3" type="primary">LDB19_2</name>
    <name evidence="3" type="ORF">JDV02_008068</name>
</gene>
<sequence length="359" mass="39806">MENPIVVFDDSATDDDADADGALLHGKLELIVDEDSIDLVTVHGVLDQHILYKKPAHSSCDDCLHKHKTLAQWPFANRLQRLRRGVYTYPFACRLDMRLPASLDTPIYAISYHLKAEAKFAKAGHASIASVAAERPVKIGRATVRLPPPLPLRSVTEHRSGPIEIALRYSRIVDPTAPNKVALQIFRSDDCTGLWTLVRVTWKLTEKVRVVPSACERHKTSASEGPPRMSAQVLGKGVLSGEWPCYDHDRGGEGLQFEYSLDGDEPPPHDGRHSTFTCSGDVDYGSNASVTHSLAVSMMFHRESHSDRKGSRADDPESRIVQVQCDVRLARYFSRREREDADAAPAYLDLAPGPPDYSC</sequence>
<dbReference type="Proteomes" id="UP000829364">
    <property type="component" value="Chromosome 8"/>
</dbReference>
<dbReference type="EMBL" id="CP086361">
    <property type="protein sequence ID" value="UNI22151.1"/>
    <property type="molecule type" value="Genomic_DNA"/>
</dbReference>
<dbReference type="InterPro" id="IPR014752">
    <property type="entry name" value="Arrestin-like_C"/>
</dbReference>
<evidence type="ECO:0000313" key="3">
    <source>
        <dbReference type="EMBL" id="UNI22151.1"/>
    </source>
</evidence>
<protein>
    <submittedName>
        <fullName evidence="3">Endocytosis regulator</fullName>
    </submittedName>
</protein>